<protein>
    <recommendedName>
        <fullName evidence="3">PAS domain-containing protein</fullName>
    </recommendedName>
</protein>
<dbReference type="AlphaFoldDB" id="A0A9E7TKQ6"/>
<proteinExistence type="predicted"/>
<dbReference type="RefSeq" id="WP_257741623.1">
    <property type="nucleotide sequence ID" value="NZ_CP096115.1"/>
</dbReference>
<dbReference type="KEGG" id="mend:L6E24_08800"/>
<dbReference type="EMBL" id="CP096115">
    <property type="protein sequence ID" value="UUX91471.1"/>
    <property type="molecule type" value="Genomic_DNA"/>
</dbReference>
<evidence type="ECO:0000313" key="2">
    <source>
        <dbReference type="Proteomes" id="UP001060368"/>
    </source>
</evidence>
<evidence type="ECO:0000313" key="1">
    <source>
        <dbReference type="EMBL" id="UUX91471.1"/>
    </source>
</evidence>
<dbReference type="GeneID" id="74307796"/>
<accession>A0A9E7TKQ6</accession>
<sequence length="123" mass="14122">MDFLRKKNDQCRLYKFAFHYSPVGICLISHPDFEILEINRSFTENVCNGADVKGKLFSSVWEKTKERDIMMTGIVRNGVFGWERLKLKGPDDSGRVYLVHGVMFDDSYIMISAKIPEGANPLQ</sequence>
<organism evidence="1 2">
    <name type="scientific">Methanoplanus endosymbiosus</name>
    <dbReference type="NCBI Taxonomy" id="33865"/>
    <lineage>
        <taxon>Archaea</taxon>
        <taxon>Methanobacteriati</taxon>
        <taxon>Methanobacteriota</taxon>
        <taxon>Stenosarchaea group</taxon>
        <taxon>Methanomicrobia</taxon>
        <taxon>Methanomicrobiales</taxon>
        <taxon>Methanomicrobiaceae</taxon>
        <taxon>Methanoplanus</taxon>
    </lineage>
</organism>
<keyword evidence="2" id="KW-1185">Reference proteome</keyword>
<name>A0A9E7TKQ6_9EURY</name>
<evidence type="ECO:0008006" key="3">
    <source>
        <dbReference type="Google" id="ProtNLM"/>
    </source>
</evidence>
<dbReference type="Proteomes" id="UP001060368">
    <property type="component" value="Chromosome"/>
</dbReference>
<gene>
    <name evidence="1" type="ORF">L6E24_08800</name>
</gene>
<reference evidence="1" key="1">
    <citation type="submission" date="2022-04" db="EMBL/GenBank/DDBJ databases">
        <title>Complete genome of Methanoplanus endosymbiosus DSM 3599.</title>
        <authorList>
            <person name="Chen S.-C."/>
            <person name="You Y.-T."/>
            <person name="Zhou Y.-Z."/>
            <person name="Lai M.-C."/>
        </authorList>
    </citation>
    <scope>NUCLEOTIDE SEQUENCE</scope>
    <source>
        <strain evidence="1">DSM 3599</strain>
    </source>
</reference>